<dbReference type="RefSeq" id="WP_160497693.1">
    <property type="nucleotide sequence ID" value="NZ_WUBI01000001.1"/>
</dbReference>
<gene>
    <name evidence="1" type="ORF">GRF59_11515</name>
</gene>
<proteinExistence type="predicted"/>
<dbReference type="EMBL" id="WUBI01000001">
    <property type="protein sequence ID" value="MWV44261.1"/>
    <property type="molecule type" value="Genomic_DNA"/>
</dbReference>
<reference evidence="1 2" key="1">
    <citation type="submission" date="2019-12" db="EMBL/GenBank/DDBJ databases">
        <title>Paenibacillus sp. nov., an endophytic bacterium isolated from the stem of Dendrobium.</title>
        <authorList>
            <person name="Zhao R."/>
        </authorList>
    </citation>
    <scope>NUCLEOTIDE SEQUENCE [LARGE SCALE GENOMIC DNA]</scope>
    <source>
        <strain evidence="1 2">HJL G12</strain>
    </source>
</reference>
<evidence type="ECO:0000313" key="2">
    <source>
        <dbReference type="Proteomes" id="UP000460318"/>
    </source>
</evidence>
<evidence type="ECO:0000313" key="1">
    <source>
        <dbReference type="EMBL" id="MWV44261.1"/>
    </source>
</evidence>
<name>A0A7X3IIU4_9BACL</name>
<dbReference type="Proteomes" id="UP000460318">
    <property type="component" value="Unassembled WGS sequence"/>
</dbReference>
<sequence>MIQENTELACPYCGKEIVSAYFEGSYTGHVRVCSQVNEGSTAEEIVHLLETENEGAPLRVLVQRDRLDSILSRADVSAATKERVRSAILKIRMHTCRAFFLKRSWKCMVRMFSV</sequence>
<keyword evidence="2" id="KW-1185">Reference proteome</keyword>
<comment type="caution">
    <text evidence="1">The sequence shown here is derived from an EMBL/GenBank/DDBJ whole genome shotgun (WGS) entry which is preliminary data.</text>
</comment>
<accession>A0A7X3IIU4</accession>
<dbReference type="AlphaFoldDB" id="A0A7X3IIU4"/>
<protein>
    <submittedName>
        <fullName evidence="1">Uncharacterized protein</fullName>
    </submittedName>
</protein>
<organism evidence="1 2">
    <name type="scientific">Paenibacillus dendrobii</name>
    <dbReference type="NCBI Taxonomy" id="2691084"/>
    <lineage>
        <taxon>Bacteria</taxon>
        <taxon>Bacillati</taxon>
        <taxon>Bacillota</taxon>
        <taxon>Bacilli</taxon>
        <taxon>Bacillales</taxon>
        <taxon>Paenibacillaceae</taxon>
        <taxon>Paenibacillus</taxon>
    </lineage>
</organism>